<evidence type="ECO:0000256" key="1">
    <source>
        <dbReference type="SAM" id="MobiDB-lite"/>
    </source>
</evidence>
<feature type="region of interest" description="Disordered" evidence="1">
    <location>
        <begin position="111"/>
        <end position="185"/>
    </location>
</feature>
<comment type="caution">
    <text evidence="3">The sequence shown here is derived from an EMBL/GenBank/DDBJ whole genome shotgun (WGS) entry which is preliminary data.</text>
</comment>
<dbReference type="EMBL" id="CAUYUJ010022281">
    <property type="protein sequence ID" value="CAK0909889.1"/>
    <property type="molecule type" value="Genomic_DNA"/>
</dbReference>
<accession>A0ABN9YAY8</accession>
<feature type="compositionally biased region" description="Low complexity" evidence="1">
    <location>
        <begin position="111"/>
        <end position="148"/>
    </location>
</feature>
<feature type="compositionally biased region" description="Polar residues" evidence="1">
    <location>
        <begin position="26"/>
        <end position="37"/>
    </location>
</feature>
<protein>
    <recommendedName>
        <fullName evidence="5">Retrovirus-related Pol polyprotein from transposon TNT 1-94</fullName>
    </recommendedName>
</protein>
<evidence type="ECO:0000256" key="2">
    <source>
        <dbReference type="SAM" id="Phobius"/>
    </source>
</evidence>
<reference evidence="3" key="1">
    <citation type="submission" date="2023-10" db="EMBL/GenBank/DDBJ databases">
        <authorList>
            <person name="Chen Y."/>
            <person name="Shah S."/>
            <person name="Dougan E. K."/>
            <person name="Thang M."/>
            <person name="Chan C."/>
        </authorList>
    </citation>
    <scope>NUCLEOTIDE SEQUENCE [LARGE SCALE GENOMIC DNA]</scope>
</reference>
<keyword evidence="2" id="KW-0472">Membrane</keyword>
<evidence type="ECO:0008006" key="5">
    <source>
        <dbReference type="Google" id="ProtNLM"/>
    </source>
</evidence>
<name>A0ABN9YAY8_9DINO</name>
<keyword evidence="2" id="KW-1133">Transmembrane helix</keyword>
<keyword evidence="2" id="KW-0812">Transmembrane</keyword>
<feature type="region of interest" description="Disordered" evidence="1">
    <location>
        <begin position="20"/>
        <end position="92"/>
    </location>
</feature>
<evidence type="ECO:0000313" key="3">
    <source>
        <dbReference type="EMBL" id="CAK0909889.1"/>
    </source>
</evidence>
<sequence length="1663" mass="181240">MALEEPAVLDLLELGCEDPAPPFLKASSSAGSMSALTRSAGSLPPLSPGGRLSLSSQAHTDPLSSSLCAASPLGAGEPPRAPRAPECQDVPGVRGADRPECALPLRRPACAPAGSPGCPRPRSLWAAEPVPSTPSSPATASEAEAASTFPWPTRATIPSVTEAPAVDRGPSPAGDGADPLGASPARWCDPGSRSCSTAAEDGGCSSFASALSPSISHLWDEVESCAEPAADPAPASPGSEREFDLSLPVRAIGEMMDSNILHKAMPFDGQRASWKTFSFQYRAYLIEELSTQLYFSLVLVTHEDSAGEMVARNRSTGEGAACWRQLQKEYNPSEAGNVLAMWTKLTDTRFEATDDVMVSISKLDEDMARHQKMSGEPMSDLTKRRILAKALKDHAELQTHALRDSSRLNAYEPLRAEVVSALTAERAGHDGPMDIGGLKGGKKAWNGRGNGKEAEGKEGQPNPGADLECIHCHKKGHRSANCRKRIADNKDTKQHIKDKFREKKRVAAAAAKELERIDWKYTLPGYRESICISRKKCSGVTHGTAKSGHWITNGAIETPEGAEFVRLRRHQAIYYCEYDRIIDVKTQPEAAQVAAVRKTLPRKVPAGQEAGSLPRVLGPEANETTTVPTRVLKSPCQPCAAERAAREGHRLPFRPWRPVCAEARADDDPRCALEPAGEKQVPKVVFDIFYVGTDQLAANYKLKGVYFSMREKPPATKADLEQAMAVLSAIDCKTLAPATLRANKGLDDYKVSFLITVLEVWGRTTAALQTDQEPAAIALANAVRDRRLGREIKMTDPIAPGLVNSVGWMIARFQPRSHGSSSHQMLHGKEYSGEIAEMGEQVWHMSQPELLLDAARPIGRSMYITERMIDARGPTGDDRACSAGCGSHSGACRQRFETIQADLLREKLDPVAPEAAAVVPAPAAGAPAPGECACRRCLMSRTGTVRSHFGEPEEEHIEQMVEVSAELHEHDQWIEDLYQKGRDDELQAMNDYGGYVEVATSTATDGKHAGGFPIAHVKEGRVRWRFVATEINKHEVREDNHQCTPPLMIVRATLSRAASSPTPTGEHKRIIQVWDVRKAFFNADVDEAIYVHPGRELCPPGRCWWLRKAVSGTSPNIPALDEDSTAICHGDHFLVEGYDEQLGELLEQQFEVTASARLGPGRPGRTNCLKRIIGYTDKLPGSEELGFFWTAGPMNVDFMIQWAQKRGCKPAPTPGAKATGQGRRDSLDVLFKDRAREVAGAAGTALYLSDRPDTMYARKTAMQHVSNPNVLMHARVQRLGRYYEGQFVLVRCYPLQGTREGIRVGGDADWALASELQRRSTSGGAVRYGEHTWDCYSVAQSTIALSAGEPGMYATGSATARGLQRNIYMIETQRPCKLKIYTDSTAGRGMCSRAGLGKVRHLELRYLCIQERLRLKAFELLEEDANEMAAGVLTKYGEWSTIEKHCTTLNLMFGKQFKGLSAVAVFAGVAASAPGEKLTVYEGPGQAAVCPAPIPHHVDREEFWSILKTGVFVVIAAVFALGCACGCYARNYFKKDLIQEAVDPAPGDADVYLSTRADTEARHKLFYAFLAVDLKQILRAKGLRVSGLKDDPVTRLIMKGNVLSDRQAKEVDQLRATARMCGPLGRINPQDLSSPGAAQEWIETFKSECRDRPDGSKLIHSES</sequence>
<feature type="transmembrane region" description="Helical" evidence="2">
    <location>
        <begin position="1503"/>
        <end position="1529"/>
    </location>
</feature>
<proteinExistence type="predicted"/>
<feature type="compositionally biased region" description="Low complexity" evidence="1">
    <location>
        <begin position="38"/>
        <end position="78"/>
    </location>
</feature>
<keyword evidence="4" id="KW-1185">Reference proteome</keyword>
<organism evidence="3 4">
    <name type="scientific">Prorocentrum cordatum</name>
    <dbReference type="NCBI Taxonomy" id="2364126"/>
    <lineage>
        <taxon>Eukaryota</taxon>
        <taxon>Sar</taxon>
        <taxon>Alveolata</taxon>
        <taxon>Dinophyceae</taxon>
        <taxon>Prorocentrales</taxon>
        <taxon>Prorocentraceae</taxon>
        <taxon>Prorocentrum</taxon>
    </lineage>
</organism>
<gene>
    <name evidence="3" type="ORF">PCOR1329_LOCUS84188</name>
</gene>
<dbReference type="Proteomes" id="UP001189429">
    <property type="component" value="Unassembled WGS sequence"/>
</dbReference>
<feature type="region of interest" description="Disordered" evidence="1">
    <location>
        <begin position="430"/>
        <end position="463"/>
    </location>
</feature>
<evidence type="ECO:0000313" key="4">
    <source>
        <dbReference type="Proteomes" id="UP001189429"/>
    </source>
</evidence>